<dbReference type="AlphaFoldDB" id="A0A822ZG87"/>
<name>A0A822ZG87_NELNU</name>
<dbReference type="EMBL" id="DUZY01000006">
    <property type="protein sequence ID" value="DAD43603.1"/>
    <property type="molecule type" value="Genomic_DNA"/>
</dbReference>
<comment type="caution">
    <text evidence="1">The sequence shown here is derived from an EMBL/GenBank/DDBJ whole genome shotgun (WGS) entry which is preliminary data.</text>
</comment>
<proteinExistence type="predicted"/>
<dbReference type="Proteomes" id="UP000607653">
    <property type="component" value="Unassembled WGS sequence"/>
</dbReference>
<evidence type="ECO:0000313" key="1">
    <source>
        <dbReference type="EMBL" id="DAD43603.1"/>
    </source>
</evidence>
<gene>
    <name evidence="1" type="ORF">HUJ06_001833</name>
</gene>
<sequence length="163" mass="18719">MTCDKLRKYFEEFVQLKGLTQVLAEGVNDQPLSPHPLARSINMIYGVVCNLAMLTVLSTRFLKSKHLQQFFQEKGIFTKAQQRMARGLVKIGRDGTGQWTKVISFVPEDIMVKDPHHNQPLHVTGHFNGYEERRMMMDAGGGQLCKCYVHAYFVGHKDQKYWG</sequence>
<evidence type="ECO:0000313" key="2">
    <source>
        <dbReference type="Proteomes" id="UP000607653"/>
    </source>
</evidence>
<reference evidence="1 2" key="1">
    <citation type="journal article" date="2020" name="Mol. Biol. Evol.">
        <title>Distinct Expression and Methylation Patterns for Genes with Different Fates following a Single Whole-Genome Duplication in Flowering Plants.</title>
        <authorList>
            <person name="Shi T."/>
            <person name="Rahmani R.S."/>
            <person name="Gugger P.F."/>
            <person name="Wang M."/>
            <person name="Li H."/>
            <person name="Zhang Y."/>
            <person name="Li Z."/>
            <person name="Wang Q."/>
            <person name="Van de Peer Y."/>
            <person name="Marchal K."/>
            <person name="Chen J."/>
        </authorList>
    </citation>
    <scope>NUCLEOTIDE SEQUENCE [LARGE SCALE GENOMIC DNA]</scope>
    <source>
        <tissue evidence="1">Leaf</tissue>
    </source>
</reference>
<organism evidence="1 2">
    <name type="scientific">Nelumbo nucifera</name>
    <name type="common">Sacred lotus</name>
    <dbReference type="NCBI Taxonomy" id="4432"/>
    <lineage>
        <taxon>Eukaryota</taxon>
        <taxon>Viridiplantae</taxon>
        <taxon>Streptophyta</taxon>
        <taxon>Embryophyta</taxon>
        <taxon>Tracheophyta</taxon>
        <taxon>Spermatophyta</taxon>
        <taxon>Magnoliopsida</taxon>
        <taxon>Proteales</taxon>
        <taxon>Nelumbonaceae</taxon>
        <taxon>Nelumbo</taxon>
    </lineage>
</organism>
<protein>
    <submittedName>
        <fullName evidence="1">Uncharacterized protein</fullName>
    </submittedName>
</protein>
<accession>A0A822ZG87</accession>
<keyword evidence="2" id="KW-1185">Reference proteome</keyword>